<reference evidence="1 2" key="1">
    <citation type="submission" date="2011-02" db="EMBL/GenBank/DDBJ databases">
        <title>The Genome Sequence of Sphaeroforma arctica JP610.</title>
        <authorList>
            <consortium name="The Broad Institute Genome Sequencing Platform"/>
            <person name="Russ C."/>
            <person name="Cuomo C."/>
            <person name="Young S.K."/>
            <person name="Zeng Q."/>
            <person name="Gargeya S."/>
            <person name="Alvarado L."/>
            <person name="Berlin A."/>
            <person name="Chapman S.B."/>
            <person name="Chen Z."/>
            <person name="Freedman E."/>
            <person name="Gellesch M."/>
            <person name="Goldberg J."/>
            <person name="Griggs A."/>
            <person name="Gujja S."/>
            <person name="Heilman E."/>
            <person name="Heiman D."/>
            <person name="Howarth C."/>
            <person name="Mehta T."/>
            <person name="Neiman D."/>
            <person name="Pearson M."/>
            <person name="Roberts A."/>
            <person name="Saif S."/>
            <person name="Shea T."/>
            <person name="Shenoy N."/>
            <person name="Sisk P."/>
            <person name="Stolte C."/>
            <person name="Sykes S."/>
            <person name="White J."/>
            <person name="Yandava C."/>
            <person name="Burger G."/>
            <person name="Gray M.W."/>
            <person name="Holland P.W.H."/>
            <person name="King N."/>
            <person name="Lang F.B.F."/>
            <person name="Roger A.J."/>
            <person name="Ruiz-Trillo I."/>
            <person name="Haas B."/>
            <person name="Nusbaum C."/>
            <person name="Birren B."/>
        </authorList>
    </citation>
    <scope>NUCLEOTIDE SEQUENCE [LARGE SCALE GENOMIC DNA]</scope>
    <source>
        <strain evidence="1 2">JP610</strain>
    </source>
</reference>
<proteinExistence type="predicted"/>
<sequence length="181" mass="20014">MERMSGMLSAWGQATDAQILDLQKTTNVYWKQHYSDYMASRDASSLLSVLSSTLFAPRGGEGAGTTVFVGHDTNIEAIGQLLDLRYIDPRFGEEAAAPMSRLVFNLLEGPLEDSDTIETKVTHSSEPQRYVSARYYSTTLDGDVMPDDGTTVTFLGDQRLQRIGEDVFKARVAAMLNMDCI</sequence>
<dbReference type="RefSeq" id="XP_014150107.1">
    <property type="nucleotide sequence ID" value="XM_014294632.1"/>
</dbReference>
<dbReference type="AlphaFoldDB" id="A0A0L0FHH8"/>
<gene>
    <name evidence="1" type="ORF">SARC_11284</name>
</gene>
<organism evidence="1 2">
    <name type="scientific">Sphaeroforma arctica JP610</name>
    <dbReference type="NCBI Taxonomy" id="667725"/>
    <lineage>
        <taxon>Eukaryota</taxon>
        <taxon>Ichthyosporea</taxon>
        <taxon>Ichthyophonida</taxon>
        <taxon>Sphaeroforma</taxon>
    </lineage>
</organism>
<dbReference type="Gene3D" id="3.40.50.1240">
    <property type="entry name" value="Phosphoglycerate mutase-like"/>
    <property type="match status" value="1"/>
</dbReference>
<evidence type="ECO:0000313" key="1">
    <source>
        <dbReference type="EMBL" id="KNC76205.1"/>
    </source>
</evidence>
<keyword evidence="2" id="KW-1185">Reference proteome</keyword>
<dbReference type="Proteomes" id="UP000054560">
    <property type="component" value="Unassembled WGS sequence"/>
</dbReference>
<dbReference type="InterPro" id="IPR029033">
    <property type="entry name" value="His_PPase_superfam"/>
</dbReference>
<name>A0A0L0FHH8_9EUKA</name>
<accession>A0A0L0FHH8</accession>
<evidence type="ECO:0008006" key="3">
    <source>
        <dbReference type="Google" id="ProtNLM"/>
    </source>
</evidence>
<evidence type="ECO:0000313" key="2">
    <source>
        <dbReference type="Proteomes" id="UP000054560"/>
    </source>
</evidence>
<dbReference type="EMBL" id="KQ243205">
    <property type="protein sequence ID" value="KNC76205.1"/>
    <property type="molecule type" value="Genomic_DNA"/>
</dbReference>
<dbReference type="GeneID" id="25911788"/>
<protein>
    <recommendedName>
        <fullName evidence="3">Histidine acid phosphatase</fullName>
    </recommendedName>
</protein>